<dbReference type="GO" id="GO:0006865">
    <property type="term" value="P:amino acid transport"/>
    <property type="evidence" value="ECO:0007669"/>
    <property type="project" value="TreeGrafter"/>
</dbReference>
<feature type="region of interest" description="Disordered" evidence="4">
    <location>
        <begin position="18"/>
        <end position="47"/>
    </location>
</feature>
<accession>A0A291RG02</accession>
<evidence type="ECO:0000256" key="1">
    <source>
        <dbReference type="ARBA" id="ARBA00010333"/>
    </source>
</evidence>
<dbReference type="KEGG" id="ntp:CRH09_08480"/>
<dbReference type="EMBL" id="CP023778">
    <property type="protein sequence ID" value="ATL66230.1"/>
    <property type="molecule type" value="Genomic_DNA"/>
</dbReference>
<feature type="domain" description="Solute-binding protein family 3/N-terminal" evidence="5">
    <location>
        <begin position="30"/>
        <end position="254"/>
    </location>
</feature>
<evidence type="ECO:0000313" key="7">
    <source>
        <dbReference type="Proteomes" id="UP000221961"/>
    </source>
</evidence>
<dbReference type="Gene3D" id="3.40.190.10">
    <property type="entry name" value="Periplasmic binding protein-like II"/>
    <property type="match status" value="2"/>
</dbReference>
<dbReference type="CDD" id="cd13690">
    <property type="entry name" value="PBP2_GluB"/>
    <property type="match status" value="1"/>
</dbReference>
<dbReference type="GO" id="GO:0005576">
    <property type="term" value="C:extracellular region"/>
    <property type="evidence" value="ECO:0007669"/>
    <property type="project" value="TreeGrafter"/>
</dbReference>
<name>A0A291RG02_9NOCA</name>
<dbReference type="PANTHER" id="PTHR30085">
    <property type="entry name" value="AMINO ACID ABC TRANSPORTER PERMEASE"/>
    <property type="match status" value="1"/>
</dbReference>
<evidence type="ECO:0000256" key="3">
    <source>
        <dbReference type="ARBA" id="ARBA00022729"/>
    </source>
</evidence>
<reference evidence="6 7" key="1">
    <citation type="submission" date="2017-10" db="EMBL/GenBank/DDBJ databases">
        <title>Comparative genomics between pathogenic Norcardia.</title>
        <authorList>
            <person name="Zeng L."/>
        </authorList>
    </citation>
    <scope>NUCLEOTIDE SEQUENCE [LARGE SCALE GENOMIC DNA]</scope>
    <source>
        <strain evidence="6 7">NC_YFY_NT001</strain>
    </source>
</reference>
<evidence type="ECO:0000313" key="6">
    <source>
        <dbReference type="EMBL" id="ATL66230.1"/>
    </source>
</evidence>
<evidence type="ECO:0000256" key="2">
    <source>
        <dbReference type="ARBA" id="ARBA00022448"/>
    </source>
</evidence>
<proteinExistence type="inferred from homology"/>
<dbReference type="Proteomes" id="UP000221961">
    <property type="component" value="Chromosome"/>
</dbReference>
<keyword evidence="2" id="KW-0813">Transport</keyword>
<dbReference type="AlphaFoldDB" id="A0A291RG02"/>
<dbReference type="InterPro" id="IPR051455">
    <property type="entry name" value="Bact_solute-bind_prot3"/>
</dbReference>
<dbReference type="GO" id="GO:0030288">
    <property type="term" value="C:outer membrane-bounded periplasmic space"/>
    <property type="evidence" value="ECO:0007669"/>
    <property type="project" value="TreeGrafter"/>
</dbReference>
<organism evidence="6 7">
    <name type="scientific">Nocardia terpenica</name>
    <dbReference type="NCBI Taxonomy" id="455432"/>
    <lineage>
        <taxon>Bacteria</taxon>
        <taxon>Bacillati</taxon>
        <taxon>Actinomycetota</taxon>
        <taxon>Actinomycetes</taxon>
        <taxon>Mycobacteriales</taxon>
        <taxon>Nocardiaceae</taxon>
        <taxon>Nocardia</taxon>
    </lineage>
</organism>
<keyword evidence="3" id="KW-0732">Signal</keyword>
<evidence type="ECO:0000259" key="5">
    <source>
        <dbReference type="SMART" id="SM00062"/>
    </source>
</evidence>
<dbReference type="InterPro" id="IPR001638">
    <property type="entry name" value="Solute-binding_3/MltF_N"/>
</dbReference>
<dbReference type="Pfam" id="PF00497">
    <property type="entry name" value="SBP_bac_3"/>
    <property type="match status" value="1"/>
</dbReference>
<dbReference type="SUPFAM" id="SSF53850">
    <property type="entry name" value="Periplasmic binding protein-like II"/>
    <property type="match status" value="1"/>
</dbReference>
<protein>
    <recommendedName>
        <fullName evidence="5">Solute-binding protein family 3/N-terminal domain-containing protein</fullName>
    </recommendedName>
</protein>
<evidence type="ECO:0000256" key="4">
    <source>
        <dbReference type="SAM" id="MobiDB-lite"/>
    </source>
</evidence>
<gene>
    <name evidence="6" type="ORF">CRH09_08480</name>
</gene>
<dbReference type="SMART" id="SM00062">
    <property type="entry name" value="PBPb"/>
    <property type="match status" value="1"/>
</dbReference>
<dbReference type="PANTHER" id="PTHR30085:SF6">
    <property type="entry name" value="ABC TRANSPORTER GLUTAMINE-BINDING PROTEIN GLNH"/>
    <property type="match status" value="1"/>
</dbReference>
<feature type="compositionally biased region" description="Basic and acidic residues" evidence="4">
    <location>
        <begin position="19"/>
        <end position="28"/>
    </location>
</feature>
<sequence length="399" mass="42605">MLAVLSIGVLIPVACGTEDNSRQTDRPAPRLTVGVKSDQPGIGMRNPDGSYRGFDVDVARYVARKLGVAPGDTVWKEVRSDNREEAIDTGAVDIVVASYSIDKQRRDRIGFAGPYFIAGQSLLVRADDTDISGPESLDGKKVCSAKGSTSADKIKSDFSPQVQLVQRGTYSDCVAGLRDHSVDAVTTDDVILAGYAAQNPGQFKLVGKPFTREYYGIGVKKSDKARQDRITSAISDMISDGSWQAAFDRNIGPSGYPAPPPPAVFGRSDTAASGTGKVDPDLAAAVQTGVDAIVAKNVDQLTGMACPAIRARAATILSQTLPFDDPNVAHELGGVQPHVDVVGISQTGNRAESFTHVSFGNVPDKYKQYVKLEDGAVDWQKVNGQWLWCDAGGYFTEMQ</sequence>
<comment type="similarity">
    <text evidence="1">Belongs to the bacterial solute-binding protein 3 family.</text>
</comment>